<feature type="domain" description="Retrovirus-related Pol polyprotein from transposon TNT 1-94-like beta-barrel" evidence="1">
    <location>
        <begin position="53"/>
        <end position="70"/>
    </location>
</feature>
<accession>A0A392VDN6</accession>
<keyword evidence="3" id="KW-1185">Reference proteome</keyword>
<dbReference type="Pfam" id="PF22936">
    <property type="entry name" value="Pol_BBD"/>
    <property type="match status" value="1"/>
</dbReference>
<feature type="non-terminal residue" evidence="2">
    <location>
        <position position="1"/>
    </location>
</feature>
<comment type="caution">
    <text evidence="2">The sequence shown here is derived from an EMBL/GenBank/DDBJ whole genome shotgun (WGS) entry which is preliminary data.</text>
</comment>
<dbReference type="AlphaFoldDB" id="A0A392VDN6"/>
<dbReference type="EMBL" id="LXQA011095328">
    <property type="protein sequence ID" value="MCI84620.1"/>
    <property type="molecule type" value="Genomic_DNA"/>
</dbReference>
<evidence type="ECO:0000313" key="3">
    <source>
        <dbReference type="Proteomes" id="UP000265520"/>
    </source>
</evidence>
<dbReference type="Proteomes" id="UP000265520">
    <property type="component" value="Unassembled WGS sequence"/>
</dbReference>
<dbReference type="InterPro" id="IPR054722">
    <property type="entry name" value="PolX-like_BBD"/>
</dbReference>
<sequence>CQKFGHFASECKGQKVPRQYNEEANVAHDDSTSEEDVNFMVTIIDEAADSIMWYLDTGCSNHMTGNKEWL</sequence>
<feature type="non-terminal residue" evidence="2">
    <location>
        <position position="70"/>
    </location>
</feature>
<protein>
    <submittedName>
        <fullName evidence="2">Retrovirus-related pol polyprotein from transposon TNT 1-94</fullName>
    </submittedName>
</protein>
<reference evidence="2 3" key="1">
    <citation type="journal article" date="2018" name="Front. Plant Sci.">
        <title>Red Clover (Trifolium pratense) and Zigzag Clover (T. medium) - A Picture of Genomic Similarities and Differences.</title>
        <authorList>
            <person name="Dluhosova J."/>
            <person name="Istvanek J."/>
            <person name="Nedelnik J."/>
            <person name="Repkova J."/>
        </authorList>
    </citation>
    <scope>NUCLEOTIDE SEQUENCE [LARGE SCALE GENOMIC DNA]</scope>
    <source>
        <strain evidence="3">cv. 10/8</strain>
        <tissue evidence="2">Leaf</tissue>
    </source>
</reference>
<organism evidence="2 3">
    <name type="scientific">Trifolium medium</name>
    <dbReference type="NCBI Taxonomy" id="97028"/>
    <lineage>
        <taxon>Eukaryota</taxon>
        <taxon>Viridiplantae</taxon>
        <taxon>Streptophyta</taxon>
        <taxon>Embryophyta</taxon>
        <taxon>Tracheophyta</taxon>
        <taxon>Spermatophyta</taxon>
        <taxon>Magnoliopsida</taxon>
        <taxon>eudicotyledons</taxon>
        <taxon>Gunneridae</taxon>
        <taxon>Pentapetalae</taxon>
        <taxon>rosids</taxon>
        <taxon>fabids</taxon>
        <taxon>Fabales</taxon>
        <taxon>Fabaceae</taxon>
        <taxon>Papilionoideae</taxon>
        <taxon>50 kb inversion clade</taxon>
        <taxon>NPAAA clade</taxon>
        <taxon>Hologalegina</taxon>
        <taxon>IRL clade</taxon>
        <taxon>Trifolieae</taxon>
        <taxon>Trifolium</taxon>
    </lineage>
</organism>
<evidence type="ECO:0000259" key="1">
    <source>
        <dbReference type="Pfam" id="PF22936"/>
    </source>
</evidence>
<evidence type="ECO:0000313" key="2">
    <source>
        <dbReference type="EMBL" id="MCI84620.1"/>
    </source>
</evidence>
<proteinExistence type="predicted"/>
<name>A0A392VDN6_9FABA</name>